<organism evidence="1 2">
    <name type="scientific">Phyllosticta capitalensis</name>
    <dbReference type="NCBI Taxonomy" id="121624"/>
    <lineage>
        <taxon>Eukaryota</taxon>
        <taxon>Fungi</taxon>
        <taxon>Dikarya</taxon>
        <taxon>Ascomycota</taxon>
        <taxon>Pezizomycotina</taxon>
        <taxon>Dothideomycetes</taxon>
        <taxon>Dothideomycetes incertae sedis</taxon>
        <taxon>Botryosphaeriales</taxon>
        <taxon>Phyllostictaceae</taxon>
        <taxon>Phyllosticta</taxon>
    </lineage>
</organism>
<accession>A0ABR1Z1Y4</accession>
<evidence type="ECO:0000313" key="2">
    <source>
        <dbReference type="Proteomes" id="UP001492380"/>
    </source>
</evidence>
<protein>
    <submittedName>
        <fullName evidence="1">Uncharacterized protein</fullName>
    </submittedName>
</protein>
<sequence>MGGAYKYRGLGLLSVHHWHLAPRTHRLLTLQSFLRRSHKLPATCLSPALIFAKQSDVISRHPQLSLRSPARRSKRVRLLARQFDQRSSESHPSPIRLNTRPLSPRRHISRAWSRSSRPRACRASTSCVTKTTRRRCCWRASWWRLRKTGWSLLRRSTSSWQRRVGRCGGWWSFACGWGWMAVACVKEQLLRTELDLTVAEIVAAERLLIVVLPELLSHIGFFLCILFSCLEAVEGPLCW</sequence>
<dbReference type="EMBL" id="JBBWRZ010000001">
    <property type="protein sequence ID" value="KAK8246192.1"/>
    <property type="molecule type" value="Genomic_DNA"/>
</dbReference>
<gene>
    <name evidence="1" type="ORF">HDK90DRAFT_1789</name>
</gene>
<name>A0ABR1Z1Y4_9PEZI</name>
<dbReference type="Proteomes" id="UP001492380">
    <property type="component" value="Unassembled WGS sequence"/>
</dbReference>
<comment type="caution">
    <text evidence="1">The sequence shown here is derived from an EMBL/GenBank/DDBJ whole genome shotgun (WGS) entry which is preliminary data.</text>
</comment>
<keyword evidence="2" id="KW-1185">Reference proteome</keyword>
<proteinExistence type="predicted"/>
<evidence type="ECO:0000313" key="1">
    <source>
        <dbReference type="EMBL" id="KAK8246192.1"/>
    </source>
</evidence>
<reference evidence="1 2" key="1">
    <citation type="submission" date="2024-04" db="EMBL/GenBank/DDBJ databases">
        <title>Phyllosticta paracitricarpa is synonymous to the EU quarantine fungus P. citricarpa based on phylogenomic analyses.</title>
        <authorList>
            <consortium name="Lawrence Berkeley National Laboratory"/>
            <person name="Van Ingen-Buijs V.A."/>
            <person name="Van Westerhoven A.C."/>
            <person name="Haridas S."/>
            <person name="Skiadas P."/>
            <person name="Martin F."/>
            <person name="Groenewald J.Z."/>
            <person name="Crous P.W."/>
            <person name="Seidl M.F."/>
        </authorList>
    </citation>
    <scope>NUCLEOTIDE SEQUENCE [LARGE SCALE GENOMIC DNA]</scope>
    <source>
        <strain evidence="1 2">CBS 123374</strain>
    </source>
</reference>